<reference evidence="1 2" key="1">
    <citation type="submission" date="2018-07" db="EMBL/GenBank/DDBJ databases">
        <title>Complete Genome and Methylome Analysis of Deinococcus wulumuqiensis NEB 479.</title>
        <authorList>
            <person name="Fomenkov A."/>
            <person name="Luyten Y."/>
            <person name="Vincze T."/>
            <person name="Anton B.P."/>
            <person name="Clark T."/>
            <person name="Roberts R.J."/>
            <person name="Morgan R.D."/>
        </authorList>
    </citation>
    <scope>NUCLEOTIDE SEQUENCE [LARGE SCALE GENOMIC DNA]</scope>
    <source>
        <strain evidence="1 2">NEB 479</strain>
        <plasmid evidence="2">Plasmid pdrdi</plasmid>
    </source>
</reference>
<proteinExistence type="predicted"/>
<protein>
    <submittedName>
        <fullName evidence="1">Uncharacterized protein</fullName>
    </submittedName>
</protein>
<evidence type="ECO:0000313" key="1">
    <source>
        <dbReference type="EMBL" id="AXH00965.1"/>
    </source>
</evidence>
<geneLocation type="plasmid" evidence="2">
    <name>pdrdi</name>
</geneLocation>
<name>A0A345IMP2_9DEIO</name>
<evidence type="ECO:0000313" key="2">
    <source>
        <dbReference type="Proteomes" id="UP000253744"/>
    </source>
</evidence>
<dbReference type="RefSeq" id="WP_114673613.1">
    <property type="nucleotide sequence ID" value="NZ_CP031163.1"/>
</dbReference>
<accession>A0A345IMP2</accession>
<sequence>MLQLLSWQFLPAFPSLIGEQTLVRTGSGAVAVATFVMMPGSTNPVDHAPHWLLATGERVRDVVAWTPLTPPADSHAAHLVTISTGGTQQTLGLALSFHGAVQLALNHSDRVNAERADPLPFLPGERDQWHATRAGQDFTITRLALTP</sequence>
<dbReference type="Proteomes" id="UP000253744">
    <property type="component" value="Plasmid pDrdI"/>
</dbReference>
<gene>
    <name evidence="1" type="ORF">DVJ83_17860</name>
</gene>
<keyword evidence="1" id="KW-0614">Plasmid</keyword>
<organism evidence="1 2">
    <name type="scientific">Deinococcus wulumuqiensis</name>
    <dbReference type="NCBI Taxonomy" id="980427"/>
    <lineage>
        <taxon>Bacteria</taxon>
        <taxon>Thermotogati</taxon>
        <taxon>Deinococcota</taxon>
        <taxon>Deinococci</taxon>
        <taxon>Deinococcales</taxon>
        <taxon>Deinococcaceae</taxon>
        <taxon>Deinococcus</taxon>
    </lineage>
</organism>
<dbReference type="EMBL" id="CP031163">
    <property type="protein sequence ID" value="AXH00965.1"/>
    <property type="molecule type" value="Genomic_DNA"/>
</dbReference>
<dbReference type="AlphaFoldDB" id="A0A345IMP2"/>
<dbReference type="KEGG" id="dwu:DVJ83_17860"/>